<dbReference type="Proteomes" id="UP000008851">
    <property type="component" value="Chromosome"/>
</dbReference>
<organism evidence="1 2">
    <name type="scientific">Xanthomonas oryzae pv. oryzicola (strain BLS256)</name>
    <dbReference type="NCBI Taxonomy" id="383407"/>
    <lineage>
        <taxon>Bacteria</taxon>
        <taxon>Pseudomonadati</taxon>
        <taxon>Pseudomonadota</taxon>
        <taxon>Gammaproteobacteria</taxon>
        <taxon>Lysobacterales</taxon>
        <taxon>Lysobacteraceae</taxon>
        <taxon>Xanthomonas</taxon>
    </lineage>
</organism>
<dbReference type="AlphaFoldDB" id="G7TEV6"/>
<sequence length="48" mass="5423">MRRPPLALLKPHGRCSLPRIGECGPRPLRGVSRLPFAAPPHSRPHWNH</sequence>
<evidence type="ECO:0000313" key="1">
    <source>
        <dbReference type="EMBL" id="AEQ96470.1"/>
    </source>
</evidence>
<reference evidence="1 2" key="1">
    <citation type="journal article" date="2011" name="J. Bacteriol.">
        <title>Two new complete genome sequences offer insight into host and tissue specificity of plant pathogenic Xanthomonas spp.</title>
        <authorList>
            <person name="Bogdanove A.J."/>
            <person name="Koebnik R."/>
            <person name="Lu H."/>
            <person name="Furutani A."/>
            <person name="Angiuoli S.V."/>
            <person name="Patil P.B."/>
            <person name="Van Sluys M.A."/>
            <person name="Ryan R.P."/>
            <person name="Meyer D.F."/>
            <person name="Han S.W."/>
            <person name="Aparna G."/>
            <person name="Rajaram M."/>
            <person name="Delcher A.L."/>
            <person name="Phillippy A.M."/>
            <person name="Puiu D."/>
            <person name="Schatz M.C."/>
            <person name="Shumway M."/>
            <person name="Sommer D.D."/>
            <person name="Trapnell C."/>
            <person name="Benahmed F."/>
            <person name="Dimitrov G."/>
            <person name="Madupu R."/>
            <person name="Radune D."/>
            <person name="Sullivan S."/>
            <person name="Jha G."/>
            <person name="Ishihara H."/>
            <person name="Lee S.W."/>
            <person name="Pandey A."/>
            <person name="Sharma V."/>
            <person name="Sriariyanun M."/>
            <person name="Szurek B."/>
            <person name="Vera-Cruz C.M."/>
            <person name="Dorman K.S."/>
            <person name="Ronald P.C."/>
            <person name="Verdier V."/>
            <person name="Dow J.M."/>
            <person name="Sonti R.V."/>
            <person name="Tsuge S."/>
            <person name="Brendel V.P."/>
            <person name="Rabinowicz P.D."/>
            <person name="Leach J.E."/>
            <person name="White F.F."/>
            <person name="Salzberg S.L."/>
        </authorList>
    </citation>
    <scope>NUCLEOTIDE SEQUENCE [LARGE SCALE GENOMIC DNA]</scope>
    <source>
        <strain evidence="1 2">BLS256</strain>
    </source>
</reference>
<name>G7TEV6_XANOB</name>
<proteinExistence type="predicted"/>
<gene>
    <name evidence="1" type="ORF">XOC_2338</name>
</gene>
<dbReference type="HOGENOM" id="CLU_3159378_0_0_6"/>
<protein>
    <submittedName>
        <fullName evidence="1">Uncharacterized protein</fullName>
    </submittedName>
</protein>
<accession>G7TEV6</accession>
<evidence type="ECO:0000313" key="2">
    <source>
        <dbReference type="Proteomes" id="UP000008851"/>
    </source>
</evidence>
<dbReference type="EMBL" id="CP003057">
    <property type="protein sequence ID" value="AEQ96470.1"/>
    <property type="molecule type" value="Genomic_DNA"/>
</dbReference>
<dbReference type="KEGG" id="xor:XOC_2338"/>